<gene>
    <name evidence="2" type="ORF">NCTC12282_05914</name>
</gene>
<name>A0A484ZW93_9GAMM</name>
<evidence type="ECO:0000313" key="2">
    <source>
        <dbReference type="EMBL" id="VFS52625.1"/>
    </source>
</evidence>
<accession>A0A484ZW93</accession>
<feature type="region of interest" description="Disordered" evidence="1">
    <location>
        <begin position="40"/>
        <end position="61"/>
    </location>
</feature>
<dbReference type="AlphaFoldDB" id="A0A484ZW93"/>
<feature type="compositionally biased region" description="Polar residues" evidence="1">
    <location>
        <begin position="40"/>
        <end position="53"/>
    </location>
</feature>
<organism evidence="2 3">
    <name type="scientific">Budvicia aquatica</name>
    <dbReference type="NCBI Taxonomy" id="82979"/>
    <lineage>
        <taxon>Bacteria</taxon>
        <taxon>Pseudomonadati</taxon>
        <taxon>Pseudomonadota</taxon>
        <taxon>Gammaproteobacteria</taxon>
        <taxon>Enterobacterales</taxon>
        <taxon>Budviciaceae</taxon>
        <taxon>Budvicia</taxon>
    </lineage>
</organism>
<dbReference type="Proteomes" id="UP000373449">
    <property type="component" value="Unassembled WGS sequence"/>
</dbReference>
<reference evidence="2 3" key="1">
    <citation type="submission" date="2019-03" db="EMBL/GenBank/DDBJ databases">
        <authorList>
            <consortium name="Pathogen Informatics"/>
        </authorList>
    </citation>
    <scope>NUCLEOTIDE SEQUENCE [LARGE SCALE GENOMIC DNA]</scope>
    <source>
        <strain evidence="2 3">NCTC12282</strain>
    </source>
</reference>
<proteinExistence type="predicted"/>
<dbReference type="NCBIfam" id="TIGR03696">
    <property type="entry name" value="Rhs_assc_core"/>
    <property type="match status" value="1"/>
</dbReference>
<dbReference type="Gene3D" id="2.180.10.10">
    <property type="entry name" value="RHS repeat-associated core"/>
    <property type="match status" value="1"/>
</dbReference>
<sequence>MTADPIGLDGGLNPYVYVNGNPVSWIDPLGLSPINTTPSMTPEPTVSSPNGSVSVPEPEFKPDFIVSPNGTVMPTSKDVNLVDAQQEGGSWFQIHNTHNDMKVNSVPHTHFPTIHLKSIVREIKKTDGADLDKADKLLRDGTMRERIGRKDRGDQ</sequence>
<dbReference type="InterPro" id="IPR022385">
    <property type="entry name" value="Rhs_assc_core"/>
</dbReference>
<dbReference type="EMBL" id="CAADJA010000002">
    <property type="protein sequence ID" value="VFS52625.1"/>
    <property type="molecule type" value="Genomic_DNA"/>
</dbReference>
<evidence type="ECO:0000313" key="3">
    <source>
        <dbReference type="Proteomes" id="UP000373449"/>
    </source>
</evidence>
<evidence type="ECO:0000256" key="1">
    <source>
        <dbReference type="SAM" id="MobiDB-lite"/>
    </source>
</evidence>
<protein>
    <submittedName>
        <fullName evidence="2">Uncharacterized conserved protein</fullName>
    </submittedName>
</protein>